<dbReference type="InterPro" id="IPR005149">
    <property type="entry name" value="Tscrpt_reg_PadR_N"/>
</dbReference>
<evidence type="ECO:0000259" key="2">
    <source>
        <dbReference type="Pfam" id="PF03551"/>
    </source>
</evidence>
<dbReference type="Gene3D" id="1.10.10.10">
    <property type="entry name" value="Winged helix-like DNA-binding domain superfamily/Winged helix DNA-binding domain"/>
    <property type="match status" value="1"/>
</dbReference>
<feature type="compositionally biased region" description="Basic and acidic residues" evidence="1">
    <location>
        <begin position="186"/>
        <end position="212"/>
    </location>
</feature>
<dbReference type="PANTHER" id="PTHR43252:SF6">
    <property type="entry name" value="NEGATIVE TRANSCRIPTION REGULATOR PADR"/>
    <property type="match status" value="1"/>
</dbReference>
<dbReference type="Pfam" id="PF10400">
    <property type="entry name" value="Vir_act_alpha_C"/>
    <property type="match status" value="1"/>
</dbReference>
<comment type="caution">
    <text evidence="4">The sequence shown here is derived from an EMBL/GenBank/DDBJ whole genome shotgun (WGS) entry which is preliminary data.</text>
</comment>
<keyword evidence="5" id="KW-1185">Reference proteome</keyword>
<feature type="domain" description="Transcription regulator PadR N-terminal" evidence="2">
    <location>
        <begin position="7"/>
        <end position="81"/>
    </location>
</feature>
<proteinExistence type="predicted"/>
<feature type="domain" description="Transcription regulator PadR C-terminal" evidence="3">
    <location>
        <begin position="95"/>
        <end position="169"/>
    </location>
</feature>
<dbReference type="InterPro" id="IPR036388">
    <property type="entry name" value="WH-like_DNA-bd_sf"/>
</dbReference>
<dbReference type="Proteomes" id="UP001501759">
    <property type="component" value="Unassembled WGS sequence"/>
</dbReference>
<dbReference type="InterPro" id="IPR018309">
    <property type="entry name" value="Tscrpt_reg_PadR_C"/>
</dbReference>
<dbReference type="Pfam" id="PF03551">
    <property type="entry name" value="PadR"/>
    <property type="match status" value="1"/>
</dbReference>
<organism evidence="4 5">
    <name type="scientific">Streptomyces siamensis</name>
    <dbReference type="NCBI Taxonomy" id="1274986"/>
    <lineage>
        <taxon>Bacteria</taxon>
        <taxon>Bacillati</taxon>
        <taxon>Actinomycetota</taxon>
        <taxon>Actinomycetes</taxon>
        <taxon>Kitasatosporales</taxon>
        <taxon>Streptomycetaceae</taxon>
        <taxon>Streptomyces</taxon>
    </lineage>
</organism>
<reference evidence="5" key="1">
    <citation type="journal article" date="2019" name="Int. J. Syst. Evol. Microbiol.">
        <title>The Global Catalogue of Microorganisms (GCM) 10K type strain sequencing project: providing services to taxonomists for standard genome sequencing and annotation.</title>
        <authorList>
            <consortium name="The Broad Institute Genomics Platform"/>
            <consortium name="The Broad Institute Genome Sequencing Center for Infectious Disease"/>
            <person name="Wu L."/>
            <person name="Ma J."/>
        </authorList>
    </citation>
    <scope>NUCLEOTIDE SEQUENCE [LARGE SCALE GENOMIC DNA]</scope>
    <source>
        <strain evidence="5">JCM 18409</strain>
    </source>
</reference>
<evidence type="ECO:0000256" key="1">
    <source>
        <dbReference type="SAM" id="MobiDB-lite"/>
    </source>
</evidence>
<feature type="region of interest" description="Disordered" evidence="1">
    <location>
        <begin position="175"/>
        <end position="212"/>
    </location>
</feature>
<dbReference type="InterPro" id="IPR036390">
    <property type="entry name" value="WH_DNA-bd_sf"/>
</dbReference>
<evidence type="ECO:0000313" key="4">
    <source>
        <dbReference type="EMBL" id="GAA5017128.1"/>
    </source>
</evidence>
<dbReference type="PANTHER" id="PTHR43252">
    <property type="entry name" value="TRANSCRIPTIONAL REGULATOR YQJI"/>
    <property type="match status" value="1"/>
</dbReference>
<dbReference type="SUPFAM" id="SSF46785">
    <property type="entry name" value="Winged helix' DNA-binding domain"/>
    <property type="match status" value="1"/>
</dbReference>
<accession>A0ABP9J1B8</accession>
<dbReference type="EMBL" id="BAABKB010000016">
    <property type="protein sequence ID" value="GAA5017128.1"/>
    <property type="molecule type" value="Genomic_DNA"/>
</dbReference>
<evidence type="ECO:0000259" key="3">
    <source>
        <dbReference type="Pfam" id="PF10400"/>
    </source>
</evidence>
<protein>
    <submittedName>
        <fullName evidence="4">PadR family transcriptional regulator</fullName>
    </submittedName>
</protein>
<dbReference type="RefSeq" id="WP_345651626.1">
    <property type="nucleotide sequence ID" value="NZ_BAABKB010000016.1"/>
</dbReference>
<gene>
    <name evidence="4" type="ORF">GCM10023335_43490</name>
</gene>
<name>A0ABP9J1B8_9ACTN</name>
<evidence type="ECO:0000313" key="5">
    <source>
        <dbReference type="Proteomes" id="UP001501759"/>
    </source>
</evidence>
<sequence>MPLHHAVLALLTQRPSHGYELKAQFEETIGPQWGGLNIGHLYQILERLVRDGYVTRSQVAQPDRPDKNLYTLTPAGNAEVRSWATTASVRTGGFRDEVFLKLLGAVALGSEALSSLIETQRQTYLSELAGLAQQRRAHADEPLVALLVDAAIAHTKADLGLLDSAERHLSPLAAAQGHQTPQRPPAPDHNREDIVGAGGDHDRERGPWSDSA</sequence>